<dbReference type="InterPro" id="IPR006447">
    <property type="entry name" value="Myb_dom_plants"/>
</dbReference>
<feature type="region of interest" description="Disordered" evidence="11">
    <location>
        <begin position="504"/>
        <end position="528"/>
    </location>
</feature>
<dbReference type="InterPro" id="IPR017053">
    <property type="entry name" value="Response_reg_B-typ_pln"/>
</dbReference>
<dbReference type="PANTHER" id="PTHR43874:SF205">
    <property type="entry name" value="TWO-COMPONENT RESPONSE REGULATOR ORR23"/>
    <property type="match status" value="1"/>
</dbReference>
<accession>A0A2I4H2G0</accession>
<name>A0A2I4H2G0_JUGRE</name>
<evidence type="ECO:0000256" key="7">
    <source>
        <dbReference type="ARBA" id="ARBA00023125"/>
    </source>
</evidence>
<organism evidence="12 13">
    <name type="scientific">Juglans regia</name>
    <name type="common">English walnut</name>
    <dbReference type="NCBI Taxonomy" id="51240"/>
    <lineage>
        <taxon>Eukaryota</taxon>
        <taxon>Viridiplantae</taxon>
        <taxon>Streptophyta</taxon>
        <taxon>Embryophyta</taxon>
        <taxon>Tracheophyta</taxon>
        <taxon>Spermatophyta</taxon>
        <taxon>Magnoliopsida</taxon>
        <taxon>eudicotyledons</taxon>
        <taxon>Gunneridae</taxon>
        <taxon>Pentapetalae</taxon>
        <taxon>rosids</taxon>
        <taxon>fabids</taxon>
        <taxon>Fagales</taxon>
        <taxon>Juglandaceae</taxon>
        <taxon>Juglans</taxon>
    </lineage>
</organism>
<dbReference type="PROSITE" id="PS51294">
    <property type="entry name" value="HTH_MYB"/>
    <property type="match status" value="1"/>
</dbReference>
<dbReference type="GO" id="GO:0003677">
    <property type="term" value="F:DNA binding"/>
    <property type="evidence" value="ECO:0007669"/>
    <property type="project" value="UniProtKB-KW"/>
</dbReference>
<evidence type="ECO:0000256" key="9">
    <source>
        <dbReference type="ARBA" id="ARBA00023163"/>
    </source>
</evidence>
<feature type="compositionally biased region" description="Acidic residues" evidence="11">
    <location>
        <begin position="190"/>
        <end position="206"/>
    </location>
</feature>
<dbReference type="InterPro" id="IPR001005">
    <property type="entry name" value="SANT/Myb"/>
</dbReference>
<dbReference type="CDD" id="cd17584">
    <property type="entry name" value="REC_typeB_ARR-like"/>
    <property type="match status" value="1"/>
</dbReference>
<dbReference type="Proteomes" id="UP000235220">
    <property type="component" value="Chromosome 6"/>
</dbReference>
<keyword evidence="7" id="KW-0238">DNA-binding</keyword>
<protein>
    <submittedName>
        <fullName evidence="13">Two-component response regulator ARR12-like</fullName>
    </submittedName>
</protein>
<dbReference type="Gene3D" id="1.10.10.60">
    <property type="entry name" value="Homeodomain-like"/>
    <property type="match status" value="1"/>
</dbReference>
<dbReference type="InterPro" id="IPR045279">
    <property type="entry name" value="ARR-like"/>
</dbReference>
<dbReference type="NCBIfam" id="TIGR01557">
    <property type="entry name" value="myb_SHAQKYF"/>
    <property type="match status" value="1"/>
</dbReference>
<keyword evidence="6" id="KW-0805">Transcription regulation</keyword>
<keyword evidence="9" id="KW-0804">Transcription</keyword>
<evidence type="ECO:0000256" key="6">
    <source>
        <dbReference type="ARBA" id="ARBA00023015"/>
    </source>
</evidence>
<keyword evidence="5" id="KW-0902">Two-component regulatory system</keyword>
<dbReference type="Gramene" id="Jr06_19550_p1">
    <property type="protein sequence ID" value="cds.Jr06_19550_p1"/>
    <property type="gene ID" value="Jr06_19550"/>
</dbReference>
<dbReference type="AlphaFoldDB" id="A0A2I4H2G0"/>
<evidence type="ECO:0000256" key="11">
    <source>
        <dbReference type="SAM" id="MobiDB-lite"/>
    </source>
</evidence>
<dbReference type="Pfam" id="PF00249">
    <property type="entry name" value="Myb_DNA-binding"/>
    <property type="match status" value="1"/>
</dbReference>
<dbReference type="GeneID" id="109012904"/>
<dbReference type="FunCoup" id="A0A2I4H2G0">
    <property type="interactions" value="1984"/>
</dbReference>
<feature type="region of interest" description="Disordered" evidence="11">
    <location>
        <begin position="147"/>
        <end position="211"/>
    </location>
</feature>
<keyword evidence="4" id="KW-0932">Cytokinin signaling pathway</keyword>
<dbReference type="Gene3D" id="3.40.50.2300">
    <property type="match status" value="1"/>
</dbReference>
<keyword evidence="12" id="KW-1185">Reference proteome</keyword>
<comment type="subcellular location">
    <subcellularLocation>
        <location evidence="1">Nucleus</location>
    </subcellularLocation>
</comment>
<dbReference type="SUPFAM" id="SSF52172">
    <property type="entry name" value="CheY-like"/>
    <property type="match status" value="1"/>
</dbReference>
<gene>
    <name evidence="13" type="primary">LOC109012904</name>
</gene>
<evidence type="ECO:0000256" key="8">
    <source>
        <dbReference type="ARBA" id="ARBA00023159"/>
    </source>
</evidence>
<dbReference type="OrthoDB" id="60033at2759"/>
<dbReference type="PIRSF" id="PIRSF036392">
    <property type="entry name" value="RR_ARR_type-B"/>
    <property type="match status" value="1"/>
</dbReference>
<keyword evidence="10" id="KW-0539">Nucleus</keyword>
<evidence type="ECO:0000256" key="5">
    <source>
        <dbReference type="ARBA" id="ARBA00023012"/>
    </source>
</evidence>
<evidence type="ECO:0000256" key="4">
    <source>
        <dbReference type="ARBA" id="ARBA00022864"/>
    </source>
</evidence>
<dbReference type="FunFam" id="1.10.10.60:FF:000007">
    <property type="entry name" value="Two-component response regulator"/>
    <property type="match status" value="1"/>
</dbReference>
<reference evidence="13" key="1">
    <citation type="submission" date="2025-08" db="UniProtKB">
        <authorList>
            <consortium name="RefSeq"/>
        </authorList>
    </citation>
    <scope>IDENTIFICATION</scope>
    <source>
        <tissue evidence="13">Leaves</tissue>
    </source>
</reference>
<dbReference type="GO" id="GO:0003700">
    <property type="term" value="F:DNA-binding transcription factor activity"/>
    <property type="evidence" value="ECO:0007669"/>
    <property type="project" value="InterPro"/>
</dbReference>
<evidence type="ECO:0000313" key="12">
    <source>
        <dbReference type="Proteomes" id="UP000235220"/>
    </source>
</evidence>
<keyword evidence="8" id="KW-0010">Activator</keyword>
<feature type="compositionally biased region" description="Polar residues" evidence="11">
    <location>
        <begin position="513"/>
        <end position="528"/>
    </location>
</feature>
<dbReference type="GO" id="GO:0005634">
    <property type="term" value="C:nucleus"/>
    <property type="evidence" value="ECO:0007669"/>
    <property type="project" value="UniProtKB-SubCell"/>
</dbReference>
<sequence length="708" mass="77457">MTVEDHKGGLAGEDVARDRFPLGMRVLAVDDDPICLKLLDTLLRKCQYQVTTTNQAVMALKMLRENKDKFDLVISDVNMPDMDGFKLLELVGLEMDLPVIMLSAHSDTQLVMKGVTHGACDYLLKPVRIEELKNIWQHVIRRKKFDSKDQNKSLNEDRALHGTEDGGRGFISTGNADQDDRLSRKRKEQNEDEEEDDEENEHENDDASNQKKPRVVWSVELHRKFVAAVNQLGLEKAVPKKILDLMNVEGLTRENVASHLQKYRLYLKRINSVAAQQASMVAALGGKDSSYLRMGSLDGFGEFRSLAGSGRLSSSALSSYTPGGMFGRLNSPAGLTLRGITSSGLVQPTGQNLSSSINTLGKFQSALLPSNQSASLFQGIPTSLELNQLQQNKCTTRIRDFNPIKDSRGFTVTTSFSDSRVNVGSSPSLLPGLSSNSLVLQGNPHQAHNGGAFGSQSSLGAASLTADAFENCSGGSSNFLVHNQSNESWQGTVHSSRFSSNALPLNEPFNHDQLPSNNLSKSSTSPHIGNSSIDFPSTSAVLAPLEDSRGDVQCHEGVIGNVVHSMNYPSNQNWEEQKPDYNHNLNHTVSALNSLVPANGIVNPLSQSLDQNTAICSKSFDVSLISQLHDGALSIDQNSEVERYALGTKMTPNEDYLFEQTRSLDGFTQNSFGSLDDIMNTLMKREQNQTMLCDGEFASDAYSLGSCM</sequence>
<dbReference type="SUPFAM" id="SSF46689">
    <property type="entry name" value="Homeodomain-like"/>
    <property type="match status" value="1"/>
</dbReference>
<evidence type="ECO:0000256" key="3">
    <source>
        <dbReference type="ARBA" id="ARBA00022553"/>
    </source>
</evidence>
<dbReference type="STRING" id="51240.A0A2I4H2G0"/>
<proteinExistence type="inferred from homology"/>
<dbReference type="RefSeq" id="XP_018850345.1">
    <property type="nucleotide sequence ID" value="XM_018994800.2"/>
</dbReference>
<dbReference type="SMART" id="SM00448">
    <property type="entry name" value="REC"/>
    <property type="match status" value="1"/>
</dbReference>
<dbReference type="InterPro" id="IPR017930">
    <property type="entry name" value="Myb_dom"/>
</dbReference>
<dbReference type="InterPro" id="IPR011006">
    <property type="entry name" value="CheY-like_superfamily"/>
</dbReference>
<keyword evidence="3" id="KW-0597">Phosphoprotein</keyword>
<comment type="similarity">
    <text evidence="2">Belongs to the ARR family. Type-B subfamily.</text>
</comment>
<evidence type="ECO:0000313" key="13">
    <source>
        <dbReference type="RefSeq" id="XP_018850345.1"/>
    </source>
</evidence>
<dbReference type="KEGG" id="jre:109012904"/>
<evidence type="ECO:0000256" key="2">
    <source>
        <dbReference type="ARBA" id="ARBA00006015"/>
    </source>
</evidence>
<dbReference type="Pfam" id="PF00072">
    <property type="entry name" value="Response_reg"/>
    <property type="match status" value="1"/>
</dbReference>
<dbReference type="GO" id="GO:0009736">
    <property type="term" value="P:cytokinin-activated signaling pathway"/>
    <property type="evidence" value="ECO:0007669"/>
    <property type="project" value="UniProtKB-KW"/>
</dbReference>
<feature type="compositionally biased region" description="Basic and acidic residues" evidence="11">
    <location>
        <begin position="147"/>
        <end position="167"/>
    </location>
</feature>
<dbReference type="PANTHER" id="PTHR43874">
    <property type="entry name" value="TWO-COMPONENT RESPONSE REGULATOR"/>
    <property type="match status" value="1"/>
</dbReference>
<evidence type="ECO:0000256" key="1">
    <source>
        <dbReference type="ARBA" id="ARBA00004123"/>
    </source>
</evidence>
<dbReference type="InterPro" id="IPR009057">
    <property type="entry name" value="Homeodomain-like_sf"/>
</dbReference>
<dbReference type="PROSITE" id="PS50110">
    <property type="entry name" value="RESPONSE_REGULATORY"/>
    <property type="match status" value="1"/>
</dbReference>
<evidence type="ECO:0000256" key="10">
    <source>
        <dbReference type="ARBA" id="ARBA00023242"/>
    </source>
</evidence>
<dbReference type="GO" id="GO:0000160">
    <property type="term" value="P:phosphorelay signal transduction system"/>
    <property type="evidence" value="ECO:0007669"/>
    <property type="project" value="UniProtKB-KW"/>
</dbReference>
<dbReference type="InterPro" id="IPR001789">
    <property type="entry name" value="Sig_transdc_resp-reg_receiver"/>
</dbReference>